<dbReference type="RefSeq" id="WP_369711509.1">
    <property type="nucleotide sequence ID" value="NZ_CP165644.1"/>
</dbReference>
<organism evidence="1">
    <name type="scientific">Leptotrichia rugosa</name>
    <dbReference type="NCBI Taxonomy" id="3239302"/>
    <lineage>
        <taxon>Bacteria</taxon>
        <taxon>Fusobacteriati</taxon>
        <taxon>Fusobacteriota</taxon>
        <taxon>Fusobacteriia</taxon>
        <taxon>Fusobacteriales</taxon>
        <taxon>Leptotrichiaceae</taxon>
        <taxon>Leptotrichia</taxon>
    </lineage>
</organism>
<dbReference type="InterPro" id="IPR014054">
    <property type="entry name" value="Phage_regulatory_Rha"/>
</dbReference>
<dbReference type="KEGG" id="lrug:AB8B22_02355"/>
<gene>
    <name evidence="1" type="ORF">AB8B22_02355</name>
</gene>
<sequence>MEMIKVNVENVNGILVTTSNRVAKELGVSHKHLLEKIEGYIEKFTKAEVSALGENTGNISKTESSVLGENTGNIAKPESLGFGGNLDFTEFYIPSSYKVKGNFKSYKNYLITQKGIAQLIGGYNASVPIAFILNVAYINEFERMRKELQGKRPMTRKMESIRKEITLNNKLTYHGVPILITRQLNKLVGYDISLKLSTVKGRSVLRNEEIKSLKRENAILSNQLTYTAIYYQKNLEELLKKIKELRAFKDEITEYFISNEIETRLQQDSNNIEIALKLLDNITDTAVKERISIGILEKMGY</sequence>
<evidence type="ECO:0000313" key="1">
    <source>
        <dbReference type="EMBL" id="XDU67274.1"/>
    </source>
</evidence>
<proteinExistence type="predicted"/>
<dbReference type="Pfam" id="PF09669">
    <property type="entry name" value="Phage_pRha"/>
    <property type="match status" value="1"/>
</dbReference>
<dbReference type="AlphaFoldDB" id="A0AB39VJG2"/>
<reference evidence="1" key="1">
    <citation type="submission" date="2024-07" db="EMBL/GenBank/DDBJ databases">
        <authorList>
            <person name="Li X.-J."/>
            <person name="Wang X."/>
        </authorList>
    </citation>
    <scope>NUCLEOTIDE SEQUENCE</scope>
    <source>
        <strain evidence="1">HSP-334</strain>
    </source>
</reference>
<accession>A0AB39VJG2</accession>
<dbReference type="EMBL" id="CP165644">
    <property type="protein sequence ID" value="XDU67274.1"/>
    <property type="molecule type" value="Genomic_DNA"/>
</dbReference>
<protein>
    <submittedName>
        <fullName evidence="1">Rha family transcriptional regulator</fullName>
    </submittedName>
</protein>
<name>A0AB39VJG2_9FUSO</name>